<dbReference type="InterPro" id="IPR036874">
    <property type="entry name" value="Carbonic_anhydrase_sf"/>
</dbReference>
<dbReference type="Proteomes" id="UP000266489">
    <property type="component" value="Unassembled WGS sequence"/>
</dbReference>
<accession>A0A398DJE1</accession>
<sequence length="127" mass="14115">MHTGKFVTAINCMDGRVQEPVIAWMKNEYTAQFVDLITEAGPNRVLSANSDQGAIDSIKSRIEISVKNHGSNVIAIVGHYDCAGNPNGKEFQVNDILAARELVKSWYPECTVLGLWVNDHWNVTRVD</sequence>
<organism evidence="1 2">
    <name type="scientific">Candidatus Cryosericum odellii</name>
    <dbReference type="NCBI Taxonomy" id="2290917"/>
    <lineage>
        <taxon>Bacteria</taxon>
        <taxon>Pseudomonadati</taxon>
        <taxon>Caldisericota/Cryosericota group</taxon>
        <taxon>Candidatus Cryosericota</taxon>
        <taxon>Candidatus Cryosericia</taxon>
        <taxon>Candidatus Cryosericales</taxon>
        <taxon>Candidatus Cryosericaceae</taxon>
        <taxon>Candidatus Cryosericum</taxon>
    </lineage>
</organism>
<comment type="caution">
    <text evidence="1">The sequence shown here is derived from an EMBL/GenBank/DDBJ whole genome shotgun (WGS) entry which is preliminary data.</text>
</comment>
<name>A0A398DJE1_9BACT</name>
<evidence type="ECO:0000313" key="2">
    <source>
        <dbReference type="Proteomes" id="UP000266489"/>
    </source>
</evidence>
<dbReference type="SUPFAM" id="SSF53056">
    <property type="entry name" value="beta-carbonic anhydrase, cab"/>
    <property type="match status" value="1"/>
</dbReference>
<dbReference type="EMBL" id="QXIU01000030">
    <property type="protein sequence ID" value="RIE15275.1"/>
    <property type="molecule type" value="Genomic_DNA"/>
</dbReference>
<dbReference type="GO" id="GO:0008270">
    <property type="term" value="F:zinc ion binding"/>
    <property type="evidence" value="ECO:0007669"/>
    <property type="project" value="InterPro"/>
</dbReference>
<gene>
    <name evidence="1" type="ORF">SMC5_01175</name>
</gene>
<proteinExistence type="predicted"/>
<dbReference type="Pfam" id="PF20393">
    <property type="entry name" value="Pro_CA_2"/>
    <property type="match status" value="1"/>
</dbReference>
<evidence type="ECO:0008006" key="3">
    <source>
        <dbReference type="Google" id="ProtNLM"/>
    </source>
</evidence>
<dbReference type="AlphaFoldDB" id="A0A398DJE1"/>
<dbReference type="InterPro" id="IPR046871">
    <property type="entry name" value="Pro_CA_2"/>
</dbReference>
<dbReference type="OrthoDB" id="9794613at2"/>
<evidence type="ECO:0000313" key="1">
    <source>
        <dbReference type="EMBL" id="RIE15275.1"/>
    </source>
</evidence>
<dbReference type="RefSeq" id="WP_119119262.1">
    <property type="nucleotide sequence ID" value="NZ_QXIU01000030.1"/>
</dbReference>
<reference evidence="1 2" key="1">
    <citation type="submission" date="2018-09" db="EMBL/GenBank/DDBJ databases">
        <title>Discovery and Ecogenomic Context for Candidatus Cryosericales, a Global Caldiserica Order Active in Thawing Permafrost.</title>
        <authorList>
            <person name="Martinez M.A."/>
            <person name="Woodcroft B.J."/>
            <person name="Ignacio Espinoza J.C."/>
            <person name="Zayed A."/>
            <person name="Singleton C.M."/>
            <person name="Boyd J."/>
            <person name="Li Y.-F."/>
            <person name="Purvine S."/>
            <person name="Maughan H."/>
            <person name="Hodgkins S.B."/>
            <person name="Anderson D."/>
            <person name="Sederholm M."/>
            <person name="Temperton B."/>
            <person name="Saleska S.R."/>
            <person name="Tyson G.W."/>
            <person name="Rich V.I."/>
        </authorList>
    </citation>
    <scope>NUCLEOTIDE SEQUENCE [LARGE SCALE GENOMIC DNA]</scope>
    <source>
        <strain evidence="1 2">SMC5</strain>
    </source>
</reference>
<dbReference type="GO" id="GO:0004089">
    <property type="term" value="F:carbonate dehydratase activity"/>
    <property type="evidence" value="ECO:0007669"/>
    <property type="project" value="InterPro"/>
</dbReference>
<dbReference type="Gene3D" id="3.40.1050.10">
    <property type="entry name" value="Carbonic anhydrase"/>
    <property type="match status" value="1"/>
</dbReference>
<protein>
    <recommendedName>
        <fullName evidence="3">Carbonic anhydrase</fullName>
    </recommendedName>
</protein>